<dbReference type="SUPFAM" id="SSF50978">
    <property type="entry name" value="WD40 repeat-like"/>
    <property type="match status" value="1"/>
</dbReference>
<feature type="repeat" description="WD" evidence="3">
    <location>
        <begin position="304"/>
        <end position="344"/>
    </location>
</feature>
<evidence type="ECO:0000313" key="5">
    <source>
        <dbReference type="EMBL" id="KAF2791456.1"/>
    </source>
</evidence>
<dbReference type="EMBL" id="MU002018">
    <property type="protein sequence ID" value="KAF2791456.1"/>
    <property type="molecule type" value="Genomic_DNA"/>
</dbReference>
<dbReference type="InterPro" id="IPR020472">
    <property type="entry name" value="WD40_PAC1"/>
</dbReference>
<dbReference type="Gene3D" id="2.130.10.10">
    <property type="entry name" value="YVTN repeat-like/Quinoprotein amine dehydrogenase"/>
    <property type="match status" value="2"/>
</dbReference>
<dbReference type="InterPro" id="IPR015943">
    <property type="entry name" value="WD40/YVTN_repeat-like_dom_sf"/>
</dbReference>
<dbReference type="SMART" id="SM00320">
    <property type="entry name" value="WD40"/>
    <property type="match status" value="6"/>
</dbReference>
<dbReference type="PANTHER" id="PTHR19848:SF8">
    <property type="entry name" value="F-BOX AND WD REPEAT DOMAIN CONTAINING 7"/>
    <property type="match status" value="1"/>
</dbReference>
<feature type="compositionally biased region" description="Acidic residues" evidence="4">
    <location>
        <begin position="368"/>
        <end position="384"/>
    </location>
</feature>
<dbReference type="CDD" id="cd00200">
    <property type="entry name" value="WD40"/>
    <property type="match status" value="1"/>
</dbReference>
<dbReference type="InterPro" id="IPR001680">
    <property type="entry name" value="WD40_rpt"/>
</dbReference>
<dbReference type="OrthoDB" id="6262491at2759"/>
<gene>
    <name evidence="5" type="ORF">K505DRAFT_351280</name>
</gene>
<sequence length="384" mass="42020">MSRSTDPGHFFQTTAYLNEAARKASKSKNTKGNPVVLPSKILAIASDPEDEGQIYIAEAAGNVKRIKLESSSISATFSGPTAPLTSVVVSPQSKTIFAGCWDKSIWSWSTTTRRPGRRFQGHSDFVKAVLVFPLQGKEILVSGSADATIIVWDVATGQKLHTLKGHTRGILTLALDPTDHQANRDSVTIFSAGSDREVRLWTISLSSASEIKDTSDAPSPIVTHETSIDSVYFDSDGDLWTASADKSSKCLSRDRKWEEDTTLEHPDFVRDVVVDEDGGWVVTACRDEEVRVWDKSSGKLHHVFAGHFEEVTGLVLLPGQKVVSVSIDATVRQWSLKAADLAQAIKEAEEEHLGETKEKVSEKQENLLTEEEEAELAELIGDSE</sequence>
<dbReference type="PROSITE" id="PS50294">
    <property type="entry name" value="WD_REPEATS_REGION"/>
    <property type="match status" value="2"/>
</dbReference>
<feature type="repeat" description="WD" evidence="3">
    <location>
        <begin position="119"/>
        <end position="162"/>
    </location>
</feature>
<feature type="repeat" description="WD" evidence="3">
    <location>
        <begin position="262"/>
        <end position="303"/>
    </location>
</feature>
<feature type="repeat" description="WD" evidence="3">
    <location>
        <begin position="163"/>
        <end position="211"/>
    </location>
</feature>
<dbReference type="FunFam" id="2.130.10.10:FF:001196">
    <property type="entry name" value="WD repeat protein (AFU_orthologue AFUA_1G12380)"/>
    <property type="match status" value="1"/>
</dbReference>
<feature type="compositionally biased region" description="Basic and acidic residues" evidence="4">
    <location>
        <begin position="350"/>
        <end position="365"/>
    </location>
</feature>
<evidence type="ECO:0000256" key="2">
    <source>
        <dbReference type="ARBA" id="ARBA00022737"/>
    </source>
</evidence>
<organism evidence="5 6">
    <name type="scientific">Melanomma pulvis-pyrius CBS 109.77</name>
    <dbReference type="NCBI Taxonomy" id="1314802"/>
    <lineage>
        <taxon>Eukaryota</taxon>
        <taxon>Fungi</taxon>
        <taxon>Dikarya</taxon>
        <taxon>Ascomycota</taxon>
        <taxon>Pezizomycotina</taxon>
        <taxon>Dothideomycetes</taxon>
        <taxon>Pleosporomycetidae</taxon>
        <taxon>Pleosporales</taxon>
        <taxon>Melanommataceae</taxon>
        <taxon>Melanomma</taxon>
    </lineage>
</organism>
<feature type="region of interest" description="Disordered" evidence="4">
    <location>
        <begin position="350"/>
        <end position="384"/>
    </location>
</feature>
<accession>A0A6A6X519</accession>
<dbReference type="PROSITE" id="PS50082">
    <property type="entry name" value="WD_REPEATS_2"/>
    <property type="match status" value="4"/>
</dbReference>
<dbReference type="PROSITE" id="PS00678">
    <property type="entry name" value="WD_REPEATS_1"/>
    <property type="match status" value="1"/>
</dbReference>
<dbReference type="AlphaFoldDB" id="A0A6A6X519"/>
<dbReference type="PRINTS" id="PR00320">
    <property type="entry name" value="GPROTEINBRPT"/>
</dbReference>
<reference evidence="5" key="1">
    <citation type="journal article" date="2020" name="Stud. Mycol.">
        <title>101 Dothideomycetes genomes: a test case for predicting lifestyles and emergence of pathogens.</title>
        <authorList>
            <person name="Haridas S."/>
            <person name="Albert R."/>
            <person name="Binder M."/>
            <person name="Bloem J."/>
            <person name="Labutti K."/>
            <person name="Salamov A."/>
            <person name="Andreopoulos B."/>
            <person name="Baker S."/>
            <person name="Barry K."/>
            <person name="Bills G."/>
            <person name="Bluhm B."/>
            <person name="Cannon C."/>
            <person name="Castanera R."/>
            <person name="Culley D."/>
            <person name="Daum C."/>
            <person name="Ezra D."/>
            <person name="Gonzalez J."/>
            <person name="Henrissat B."/>
            <person name="Kuo A."/>
            <person name="Liang C."/>
            <person name="Lipzen A."/>
            <person name="Lutzoni F."/>
            <person name="Magnuson J."/>
            <person name="Mondo S."/>
            <person name="Nolan M."/>
            <person name="Ohm R."/>
            <person name="Pangilinan J."/>
            <person name="Park H.-J."/>
            <person name="Ramirez L."/>
            <person name="Alfaro M."/>
            <person name="Sun H."/>
            <person name="Tritt A."/>
            <person name="Yoshinaga Y."/>
            <person name="Zwiers L.-H."/>
            <person name="Turgeon B."/>
            <person name="Goodwin S."/>
            <person name="Spatafora J."/>
            <person name="Crous P."/>
            <person name="Grigoriev I."/>
        </authorList>
    </citation>
    <scope>NUCLEOTIDE SEQUENCE</scope>
    <source>
        <strain evidence="5">CBS 109.77</strain>
    </source>
</reference>
<dbReference type="Pfam" id="PF00400">
    <property type="entry name" value="WD40"/>
    <property type="match status" value="5"/>
</dbReference>
<evidence type="ECO:0000256" key="1">
    <source>
        <dbReference type="ARBA" id="ARBA00022574"/>
    </source>
</evidence>
<proteinExistence type="predicted"/>
<dbReference type="PANTHER" id="PTHR19848">
    <property type="entry name" value="WD40 REPEAT PROTEIN"/>
    <property type="match status" value="1"/>
</dbReference>
<keyword evidence="6" id="KW-1185">Reference proteome</keyword>
<dbReference type="InterPro" id="IPR019775">
    <property type="entry name" value="WD40_repeat_CS"/>
</dbReference>
<dbReference type="Proteomes" id="UP000799757">
    <property type="component" value="Unassembled WGS sequence"/>
</dbReference>
<evidence type="ECO:0000256" key="4">
    <source>
        <dbReference type="SAM" id="MobiDB-lite"/>
    </source>
</evidence>
<evidence type="ECO:0000256" key="3">
    <source>
        <dbReference type="PROSITE-ProRule" id="PRU00221"/>
    </source>
</evidence>
<protein>
    <submittedName>
        <fullName evidence="5">WD repeat protein</fullName>
    </submittedName>
</protein>
<name>A0A6A6X519_9PLEO</name>
<dbReference type="InterPro" id="IPR036322">
    <property type="entry name" value="WD40_repeat_dom_sf"/>
</dbReference>
<keyword evidence="2" id="KW-0677">Repeat</keyword>
<evidence type="ECO:0000313" key="6">
    <source>
        <dbReference type="Proteomes" id="UP000799757"/>
    </source>
</evidence>
<keyword evidence="1 3" id="KW-0853">WD repeat</keyword>